<feature type="region of interest" description="Disordered" evidence="1">
    <location>
        <begin position="1"/>
        <end position="25"/>
    </location>
</feature>
<accession>A0A0J6CWH7</accession>
<dbReference type="EMBL" id="LELK01000004">
    <property type="protein sequence ID" value="KMM36424.1"/>
    <property type="molecule type" value="Genomic_DNA"/>
</dbReference>
<proteinExistence type="predicted"/>
<reference evidence="2" key="1">
    <citation type="submission" date="2015-06" db="EMBL/GenBank/DDBJ databases">
        <authorList>
            <person name="Liu B."/>
            <person name="Wang J."/>
            <person name="Zhu Y."/>
            <person name="Liu G."/>
            <person name="Chen Q."/>
            <person name="Zheng C."/>
            <person name="Che J."/>
            <person name="Ge C."/>
            <person name="Shi H."/>
            <person name="Pan Z."/>
            <person name="Liu X."/>
        </authorList>
    </citation>
    <scope>NUCLEOTIDE SEQUENCE [LARGE SCALE GENOMIC DNA]</scope>
    <source>
        <strain evidence="2">DSM 16346</strain>
    </source>
</reference>
<dbReference type="RefSeq" id="WP_048311137.1">
    <property type="nucleotide sequence ID" value="NZ_LELK01000004.1"/>
</dbReference>
<evidence type="ECO:0000256" key="1">
    <source>
        <dbReference type="SAM" id="MobiDB-lite"/>
    </source>
</evidence>
<evidence type="ECO:0000313" key="3">
    <source>
        <dbReference type="Proteomes" id="UP000035996"/>
    </source>
</evidence>
<name>A0A0J6CWH7_9BACL</name>
<evidence type="ECO:0000313" key="2">
    <source>
        <dbReference type="EMBL" id="KMM36424.1"/>
    </source>
</evidence>
<keyword evidence="3" id="KW-1185">Reference proteome</keyword>
<comment type="caution">
    <text evidence="2">The sequence shown here is derived from an EMBL/GenBank/DDBJ whole genome shotgun (WGS) entry which is preliminary data.</text>
</comment>
<sequence>MTEGLATAAGSNVKRERARLNPQDVGAHESETLFVSFDWAKQPEDLARAAGSCKAEVAA</sequence>
<gene>
    <name evidence="2" type="ORF">AB986_10605</name>
</gene>
<dbReference type="AlphaFoldDB" id="A0A0J6CWH7"/>
<organism evidence="2 3">
    <name type="scientific">Guptibacillus hwajinpoensis</name>
    <dbReference type="NCBI Taxonomy" id="208199"/>
    <lineage>
        <taxon>Bacteria</taxon>
        <taxon>Bacillati</taxon>
        <taxon>Bacillota</taxon>
        <taxon>Bacilli</taxon>
        <taxon>Bacillales</taxon>
        <taxon>Guptibacillaceae</taxon>
        <taxon>Guptibacillus</taxon>
    </lineage>
</organism>
<protein>
    <submittedName>
        <fullName evidence="2">Uncharacterized protein</fullName>
    </submittedName>
</protein>
<dbReference type="Proteomes" id="UP000035996">
    <property type="component" value="Unassembled WGS sequence"/>
</dbReference>